<dbReference type="Pfam" id="PF02254">
    <property type="entry name" value="TrkA_N"/>
    <property type="match status" value="1"/>
</dbReference>
<protein>
    <submittedName>
        <fullName evidence="3">TrkA family potassium uptake protein</fullName>
    </submittedName>
</protein>
<keyword evidence="4" id="KW-1185">Reference proteome</keyword>
<dbReference type="InterPro" id="IPR050721">
    <property type="entry name" value="Trk_Ktr_HKT_K-transport"/>
</dbReference>
<reference evidence="3 4" key="1">
    <citation type="submission" date="2019-08" db="EMBL/GenBank/DDBJ databases">
        <title>In-depth cultivation of the pig gut microbiome towards novel bacterial diversity and tailored functional studies.</title>
        <authorList>
            <person name="Wylensek D."/>
            <person name="Hitch T.C.A."/>
            <person name="Clavel T."/>
        </authorList>
    </citation>
    <scope>NUCLEOTIDE SEQUENCE [LARGE SCALE GENOMIC DNA]</scope>
    <source>
        <strain evidence="3 4">WCA-380-WT-2B</strain>
    </source>
</reference>
<evidence type="ECO:0000259" key="1">
    <source>
        <dbReference type="PROSITE" id="PS51201"/>
    </source>
</evidence>
<dbReference type="GO" id="GO:0006813">
    <property type="term" value="P:potassium ion transport"/>
    <property type="evidence" value="ECO:0007669"/>
    <property type="project" value="InterPro"/>
</dbReference>
<feature type="domain" description="RCK N-terminal" evidence="1">
    <location>
        <begin position="2"/>
        <end position="119"/>
    </location>
</feature>
<proteinExistence type="predicted"/>
<sequence length="221" mass="24535">MAKSVIVLGLGKFGVTVAEKLYQAGIEVMAVDKNYDIVQNMSDKVTSAVQCDLLNDKALEELGIGNFDIAVIASGESIEASISATLFAKDHNVDRIIAKATSKNHARILTKIGADQIIFPEIDMGEKLARSIAGSNFLQFFHFSDDYSMIELKAYDELIGKSLKEINFRDKYKMMVIAYKRDGDLIINPEADWRIKEDDTLVLIGDSDSADKLQKAADRYK</sequence>
<comment type="caution">
    <text evidence="3">The sequence shown here is derived from an EMBL/GenBank/DDBJ whole genome shotgun (WGS) entry which is preliminary data.</text>
</comment>
<dbReference type="InterPro" id="IPR006037">
    <property type="entry name" value="RCK_C"/>
</dbReference>
<evidence type="ECO:0000259" key="2">
    <source>
        <dbReference type="PROSITE" id="PS51202"/>
    </source>
</evidence>
<organism evidence="3 4">
    <name type="scientific">Anaerococcus porci</name>
    <dbReference type="NCBI Taxonomy" id="2652269"/>
    <lineage>
        <taxon>Bacteria</taxon>
        <taxon>Bacillati</taxon>
        <taxon>Bacillota</taxon>
        <taxon>Tissierellia</taxon>
        <taxon>Tissierellales</taxon>
        <taxon>Peptoniphilaceae</taxon>
        <taxon>Anaerococcus</taxon>
    </lineage>
</organism>
<feature type="domain" description="RCK C-terminal" evidence="2">
    <location>
        <begin position="135"/>
        <end position="219"/>
    </location>
</feature>
<dbReference type="PROSITE" id="PS51202">
    <property type="entry name" value="RCK_C"/>
    <property type="match status" value="1"/>
</dbReference>
<dbReference type="Gene3D" id="3.30.70.1450">
    <property type="entry name" value="Regulator of K+ conductance, C-terminal domain"/>
    <property type="match status" value="1"/>
</dbReference>
<dbReference type="AlphaFoldDB" id="A0A6N7VH62"/>
<dbReference type="InterPro" id="IPR036721">
    <property type="entry name" value="RCK_C_sf"/>
</dbReference>
<dbReference type="RefSeq" id="WP_154542124.1">
    <property type="nucleotide sequence ID" value="NZ_JAXDSU010000049.1"/>
</dbReference>
<dbReference type="EMBL" id="VULQ01000021">
    <property type="protein sequence ID" value="MSS78768.1"/>
    <property type="molecule type" value="Genomic_DNA"/>
</dbReference>
<dbReference type="PROSITE" id="PS51201">
    <property type="entry name" value="RCK_N"/>
    <property type="match status" value="1"/>
</dbReference>
<dbReference type="GO" id="GO:0008324">
    <property type="term" value="F:monoatomic cation transmembrane transporter activity"/>
    <property type="evidence" value="ECO:0007669"/>
    <property type="project" value="InterPro"/>
</dbReference>
<name>A0A6N7VH62_9FIRM</name>
<dbReference type="PANTHER" id="PTHR43833:SF7">
    <property type="entry name" value="KTR SYSTEM POTASSIUM UPTAKE PROTEIN C"/>
    <property type="match status" value="1"/>
</dbReference>
<dbReference type="SUPFAM" id="SSF51735">
    <property type="entry name" value="NAD(P)-binding Rossmann-fold domains"/>
    <property type="match status" value="1"/>
</dbReference>
<dbReference type="InterPro" id="IPR036291">
    <property type="entry name" value="NAD(P)-bd_dom_sf"/>
</dbReference>
<gene>
    <name evidence="3" type="ORF">FYJ26_10315</name>
</gene>
<dbReference type="PANTHER" id="PTHR43833">
    <property type="entry name" value="POTASSIUM CHANNEL PROTEIN 2-RELATED-RELATED"/>
    <property type="match status" value="1"/>
</dbReference>
<accession>A0A6N7VH62</accession>
<dbReference type="Pfam" id="PF02080">
    <property type="entry name" value="TrkA_C"/>
    <property type="match status" value="1"/>
</dbReference>
<dbReference type="Proteomes" id="UP000441925">
    <property type="component" value="Unassembled WGS sequence"/>
</dbReference>
<dbReference type="Gene3D" id="3.40.50.720">
    <property type="entry name" value="NAD(P)-binding Rossmann-like Domain"/>
    <property type="match status" value="1"/>
</dbReference>
<dbReference type="InterPro" id="IPR003148">
    <property type="entry name" value="RCK_N"/>
</dbReference>
<evidence type="ECO:0000313" key="3">
    <source>
        <dbReference type="EMBL" id="MSS78768.1"/>
    </source>
</evidence>
<dbReference type="SUPFAM" id="SSF116726">
    <property type="entry name" value="TrkA C-terminal domain-like"/>
    <property type="match status" value="1"/>
</dbReference>
<evidence type="ECO:0000313" key="4">
    <source>
        <dbReference type="Proteomes" id="UP000441925"/>
    </source>
</evidence>